<evidence type="ECO:0000313" key="1">
    <source>
        <dbReference type="EMBL" id="MFC3323338.1"/>
    </source>
</evidence>
<name>A0ABV7MP37_9HYPH</name>
<evidence type="ECO:0008006" key="3">
    <source>
        <dbReference type="Google" id="ProtNLM"/>
    </source>
</evidence>
<dbReference type="Proteomes" id="UP001595648">
    <property type="component" value="Unassembled WGS sequence"/>
</dbReference>
<evidence type="ECO:0000313" key="2">
    <source>
        <dbReference type="Proteomes" id="UP001595648"/>
    </source>
</evidence>
<sequence length="70" mass="7921">MDDQTLIVKKKRGPKPTGIGAPVMVRLHPDLLEVLDRFIAESGPEITRPEALRTAFREWASDRGYFKLGE</sequence>
<comment type="caution">
    <text evidence="1">The sequence shown here is derived from an EMBL/GenBank/DDBJ whole genome shotgun (WGS) entry which is preliminary data.</text>
</comment>
<dbReference type="EMBL" id="JBHRVD010000001">
    <property type="protein sequence ID" value="MFC3323338.1"/>
    <property type="molecule type" value="Genomic_DNA"/>
</dbReference>
<reference evidence="2" key="1">
    <citation type="journal article" date="2019" name="Int. J. Syst. Evol. Microbiol.">
        <title>The Global Catalogue of Microorganisms (GCM) 10K type strain sequencing project: providing services to taxonomists for standard genome sequencing and annotation.</title>
        <authorList>
            <consortium name="The Broad Institute Genomics Platform"/>
            <consortium name="The Broad Institute Genome Sequencing Center for Infectious Disease"/>
            <person name="Wu L."/>
            <person name="Ma J."/>
        </authorList>
    </citation>
    <scope>NUCLEOTIDE SEQUENCE [LARGE SCALE GENOMIC DNA]</scope>
    <source>
        <strain evidence="2">ICMP 19515</strain>
    </source>
</reference>
<gene>
    <name evidence="1" type="ORF">ACFOJ9_16345</name>
</gene>
<protein>
    <recommendedName>
        <fullName evidence="3">CopG family transcriptional regulator</fullName>
    </recommendedName>
</protein>
<proteinExistence type="predicted"/>
<keyword evidence="2" id="KW-1185">Reference proteome</keyword>
<organism evidence="1 2">
    <name type="scientific">Mesorhizobium cantuariense</name>
    <dbReference type="NCBI Taxonomy" id="1300275"/>
    <lineage>
        <taxon>Bacteria</taxon>
        <taxon>Pseudomonadati</taxon>
        <taxon>Pseudomonadota</taxon>
        <taxon>Alphaproteobacteria</taxon>
        <taxon>Hyphomicrobiales</taxon>
        <taxon>Phyllobacteriaceae</taxon>
        <taxon>Mesorhizobium</taxon>
    </lineage>
</organism>
<accession>A0ABV7MP37</accession>
<dbReference type="RefSeq" id="WP_378979870.1">
    <property type="nucleotide sequence ID" value="NZ_JBHRVD010000001.1"/>
</dbReference>